<comment type="subcellular location">
    <subcellularLocation>
        <location evidence="3">Cytoplasm</location>
    </subcellularLocation>
</comment>
<dbReference type="RefSeq" id="WP_258212454.1">
    <property type="nucleotide sequence ID" value="NZ_JANQBD010000003.1"/>
</dbReference>
<protein>
    <recommendedName>
        <fullName evidence="3">tRNA(Met) cytidine acetate ligase</fullName>
        <ecNumber evidence="3">6.3.4.-</ecNumber>
    </recommendedName>
</protein>
<comment type="similarity">
    <text evidence="3">Belongs to the TmcAL family.</text>
</comment>
<feature type="binding site" evidence="3">
    <location>
        <begin position="7"/>
        <end position="20"/>
    </location>
    <ligand>
        <name>ATP</name>
        <dbReference type="ChEBI" id="CHEBI:30616"/>
    </ligand>
</feature>
<reference evidence="4 5" key="1">
    <citation type="submission" date="2022-08" db="EMBL/GenBank/DDBJ databases">
        <title>Paenibacillus endoradicis sp. nov., Paenibacillus radicibacter sp. nov and Paenibacillus pararadicis sp. nov., three cold-adapted plant growth-promoting bacteria isolated from root of Larix gmelinii in Great Khingan.</title>
        <authorList>
            <person name="Xue H."/>
        </authorList>
    </citation>
    <scope>NUCLEOTIDE SEQUENCE [LARGE SCALE GENOMIC DNA]</scope>
    <source>
        <strain evidence="4 5">N5-1-1-5</strain>
    </source>
</reference>
<feature type="binding site" evidence="3">
    <location>
        <position position="188"/>
    </location>
    <ligand>
        <name>ATP</name>
        <dbReference type="ChEBI" id="CHEBI:30616"/>
    </ligand>
</feature>
<feature type="binding site" evidence="3">
    <location>
        <position position="102"/>
    </location>
    <ligand>
        <name>ATP</name>
        <dbReference type="ChEBI" id="CHEBI:30616"/>
    </ligand>
</feature>
<sequence>MKTVGLIVEYNPLHNGHYYHFQQSKKSSGADAVIAIMSGHFLQRGEPAMVGKWARTEMALRMGVDLVIELPVAYSTQPAEWFAYGAVSALDATGVVDSLCFGSEGGDIASLNAVSAVMHEESAAFHSLLQQELKTGLSYPAAYGKAVATYIPGIDAAELAKPNNTLGLHYLIALRRLQSRIEPLTITRQKAEYNQQDITDAVIASATALRHILFEKKMLEEIASFVPEGTMSVLRHEWEAGRAPVSWEHYAKPLLLQLLHHSPAQLSTFHEVTEGLEYRIKQALPELFGSTDLVEKLVALLKTKRYTRTKLQRMLLRILLNHTKEQLSPSVLAQGVPYLRVLGFSNKGQDLLKKMKTTARVPIITKVASITNPSPLLALDIQATSIYALAYASASKQDFFRDYYEPPVRIER</sequence>
<name>A0ABT1YCF2_9BACL</name>
<proteinExistence type="inferred from homology"/>
<feature type="binding site" evidence="3">
    <location>
        <position position="163"/>
    </location>
    <ligand>
        <name>ATP</name>
        <dbReference type="ChEBI" id="CHEBI:30616"/>
    </ligand>
</feature>
<comment type="catalytic activity">
    <reaction evidence="3">
        <text>cytidine(34) in elongator tRNA(Met) + acetate + ATP = N(4)-acetylcytidine(34) in elongator tRNA(Met) + AMP + diphosphate</text>
        <dbReference type="Rhea" id="RHEA:58144"/>
        <dbReference type="Rhea" id="RHEA-COMP:10693"/>
        <dbReference type="Rhea" id="RHEA-COMP:10694"/>
        <dbReference type="ChEBI" id="CHEBI:30089"/>
        <dbReference type="ChEBI" id="CHEBI:30616"/>
        <dbReference type="ChEBI" id="CHEBI:33019"/>
        <dbReference type="ChEBI" id="CHEBI:74900"/>
        <dbReference type="ChEBI" id="CHEBI:82748"/>
        <dbReference type="ChEBI" id="CHEBI:456215"/>
    </reaction>
</comment>
<evidence type="ECO:0000313" key="4">
    <source>
        <dbReference type="EMBL" id="MCR8630857.1"/>
    </source>
</evidence>
<dbReference type="InterPro" id="IPR014729">
    <property type="entry name" value="Rossmann-like_a/b/a_fold"/>
</dbReference>
<dbReference type="NCBIfam" id="NF010191">
    <property type="entry name" value="PRK13670.1"/>
    <property type="match status" value="1"/>
</dbReference>
<evidence type="ECO:0000313" key="5">
    <source>
        <dbReference type="Proteomes" id="UP001300012"/>
    </source>
</evidence>
<dbReference type="Gene3D" id="3.40.50.620">
    <property type="entry name" value="HUPs"/>
    <property type="match status" value="1"/>
</dbReference>
<dbReference type="SUPFAM" id="SSF52374">
    <property type="entry name" value="Nucleotidylyl transferase"/>
    <property type="match status" value="1"/>
</dbReference>
<comment type="caution">
    <text evidence="3">Lacks conserved residue(s) required for the propagation of feature annotation.</text>
</comment>
<comment type="caution">
    <text evidence="4">The sequence shown here is derived from an EMBL/GenBank/DDBJ whole genome shotgun (WGS) entry which is preliminary data.</text>
</comment>
<organism evidence="4 5">
    <name type="scientific">Paenibacillus radicis</name>
    <name type="common">ex Xue et al. 2023</name>
    <dbReference type="NCBI Taxonomy" id="2972489"/>
    <lineage>
        <taxon>Bacteria</taxon>
        <taxon>Bacillati</taxon>
        <taxon>Bacillota</taxon>
        <taxon>Bacilli</taxon>
        <taxon>Bacillales</taxon>
        <taxon>Paenibacillaceae</taxon>
        <taxon>Paenibacillus</taxon>
    </lineage>
</organism>
<keyword evidence="1 3" id="KW-0436">Ligase</keyword>
<dbReference type="Proteomes" id="UP001300012">
    <property type="component" value="Unassembled WGS sequence"/>
</dbReference>
<evidence type="ECO:0000256" key="2">
    <source>
        <dbReference type="ARBA" id="ARBA00022694"/>
    </source>
</evidence>
<keyword evidence="3" id="KW-0820">tRNA-binding</keyword>
<keyword evidence="3" id="KW-0963">Cytoplasm</keyword>
<keyword evidence="3" id="KW-0067">ATP-binding</keyword>
<dbReference type="HAMAP" id="MF_01539">
    <property type="entry name" value="TmcAL"/>
    <property type="match status" value="1"/>
</dbReference>
<dbReference type="EMBL" id="JANQBD010000003">
    <property type="protein sequence ID" value="MCR8630857.1"/>
    <property type="molecule type" value="Genomic_DNA"/>
</dbReference>
<dbReference type="Pfam" id="PF05636">
    <property type="entry name" value="HIGH_NTase1"/>
    <property type="match status" value="1"/>
</dbReference>
<dbReference type="PANTHER" id="PTHR37825">
    <property type="entry name" value="TRNA(MET) CYTIDINE ACETATE LIGASE"/>
    <property type="match status" value="1"/>
</dbReference>
<keyword evidence="3" id="KW-0547">Nucleotide-binding</keyword>
<comment type="function">
    <text evidence="3">Catalyzes the formation of N(4)-acetylcytidine (ac(4)C) at the wobble position of elongator tRNA(Met), using acetate and ATP as substrates. First activates an acetate ion to form acetyladenylate (Ac-AMP) and then transfers the acetyl group to tRNA to form ac(4)C34.</text>
</comment>
<evidence type="ECO:0000256" key="3">
    <source>
        <dbReference type="HAMAP-Rule" id="MF_01539"/>
    </source>
</evidence>
<keyword evidence="3" id="KW-0694">RNA-binding</keyword>
<gene>
    <name evidence="3" type="primary">tmcAL</name>
    <name evidence="4" type="ORF">NV381_06530</name>
</gene>
<dbReference type="EC" id="6.3.4.-" evidence="3"/>
<accession>A0ABT1YCF2</accession>
<keyword evidence="2 3" id="KW-0819">tRNA processing</keyword>
<dbReference type="InterPro" id="IPR008513">
    <property type="entry name" value="tRNA(Met)_cyd_acetate_ligase"/>
</dbReference>
<evidence type="ECO:0000256" key="1">
    <source>
        <dbReference type="ARBA" id="ARBA00022598"/>
    </source>
</evidence>
<dbReference type="PANTHER" id="PTHR37825:SF1">
    <property type="entry name" value="TRNA(MET) CYTIDINE ACETATE LIGASE"/>
    <property type="match status" value="1"/>
</dbReference>
<keyword evidence="5" id="KW-1185">Reference proteome</keyword>